<gene>
    <name evidence="1" type="ORF">S06H3_46947</name>
</gene>
<protein>
    <submittedName>
        <fullName evidence="1">Uncharacterized protein</fullName>
    </submittedName>
</protein>
<dbReference type="AlphaFoldDB" id="X1Q107"/>
<sequence length="38" mass="4728">MRIDIANVKHDIESRKENLSYPTREDIDLYRYIFFQHT</sequence>
<dbReference type="EMBL" id="BARV01029444">
    <property type="protein sequence ID" value="GAI44770.1"/>
    <property type="molecule type" value="Genomic_DNA"/>
</dbReference>
<evidence type="ECO:0000313" key="1">
    <source>
        <dbReference type="EMBL" id="GAI44770.1"/>
    </source>
</evidence>
<comment type="caution">
    <text evidence="1">The sequence shown here is derived from an EMBL/GenBank/DDBJ whole genome shotgun (WGS) entry which is preliminary data.</text>
</comment>
<name>X1Q107_9ZZZZ</name>
<organism evidence="1">
    <name type="scientific">marine sediment metagenome</name>
    <dbReference type="NCBI Taxonomy" id="412755"/>
    <lineage>
        <taxon>unclassified sequences</taxon>
        <taxon>metagenomes</taxon>
        <taxon>ecological metagenomes</taxon>
    </lineage>
</organism>
<feature type="non-terminal residue" evidence="1">
    <location>
        <position position="38"/>
    </location>
</feature>
<proteinExistence type="predicted"/>
<reference evidence="1" key="1">
    <citation type="journal article" date="2014" name="Front. Microbiol.">
        <title>High frequency of phylogenetically diverse reductive dehalogenase-homologous genes in deep subseafloor sedimentary metagenomes.</title>
        <authorList>
            <person name="Kawai M."/>
            <person name="Futagami T."/>
            <person name="Toyoda A."/>
            <person name="Takaki Y."/>
            <person name="Nishi S."/>
            <person name="Hori S."/>
            <person name="Arai W."/>
            <person name="Tsubouchi T."/>
            <person name="Morono Y."/>
            <person name="Uchiyama I."/>
            <person name="Ito T."/>
            <person name="Fujiyama A."/>
            <person name="Inagaki F."/>
            <person name="Takami H."/>
        </authorList>
    </citation>
    <scope>NUCLEOTIDE SEQUENCE</scope>
    <source>
        <strain evidence="1">Expedition CK06-06</strain>
    </source>
</reference>
<accession>X1Q107</accession>